<evidence type="ECO:0000256" key="1">
    <source>
        <dbReference type="ARBA" id="ARBA00008535"/>
    </source>
</evidence>
<sequence>MKRTMILTTDETCDPELTSEGNEFIQEITTECGGGRLQLQNTEHSQLLQKVDEIITHMCDLRIVLLGKNLSENCKVRNSILGIDVHENEVPTSIQRHNVTIVSGKLENRHVTVINTLHLLNPNISDDQITQTVRECVDMSDPGPHAFILTLQYNDFTEEDMTRVKHVLEKFSEEAIKRTIVITTDVETHNPHTLSPAEMNTAIHHLKECGGRHLQFKMENPKWQSEIFKTVDKILKENHEECLTCEIYVIASADEQIRSDYPARSEEKNKERSYHKEDRKPKERSEGNLNLVLGPDAPHDSLLTTLQRTPFEPLQSVERKDMSINIALLTALS</sequence>
<keyword evidence="3" id="KW-0342">GTP-binding</keyword>
<feature type="compositionally biased region" description="Basic and acidic residues" evidence="4">
    <location>
        <begin position="260"/>
        <end position="286"/>
    </location>
</feature>
<evidence type="ECO:0000313" key="6">
    <source>
        <dbReference type="EMBL" id="ROL49873.1"/>
    </source>
</evidence>
<dbReference type="GO" id="GO:0005525">
    <property type="term" value="F:GTP binding"/>
    <property type="evidence" value="ECO:0007669"/>
    <property type="project" value="UniProtKB-KW"/>
</dbReference>
<evidence type="ECO:0000256" key="2">
    <source>
        <dbReference type="ARBA" id="ARBA00022741"/>
    </source>
</evidence>
<dbReference type="SUPFAM" id="SSF52540">
    <property type="entry name" value="P-loop containing nucleoside triphosphate hydrolases"/>
    <property type="match status" value="1"/>
</dbReference>
<evidence type="ECO:0000313" key="7">
    <source>
        <dbReference type="Proteomes" id="UP000281406"/>
    </source>
</evidence>
<comment type="similarity">
    <text evidence="1">Belongs to the TRAFAC class TrmE-Era-EngA-EngB-Septin-like GTPase superfamily. AIG1/Toc34/Toc159-like paraseptin GTPase family. IAN subfamily.</text>
</comment>
<protein>
    <submittedName>
        <fullName evidence="6">GTPase IMAP family member 7</fullName>
    </submittedName>
</protein>
<dbReference type="PANTHER" id="PTHR10903">
    <property type="entry name" value="GTPASE, IMAP FAMILY MEMBER-RELATED"/>
    <property type="match status" value="1"/>
</dbReference>
<dbReference type="OrthoDB" id="8954335at2759"/>
<dbReference type="Gene3D" id="3.40.50.300">
    <property type="entry name" value="P-loop containing nucleotide triphosphate hydrolases"/>
    <property type="match status" value="1"/>
</dbReference>
<organism evidence="6 7">
    <name type="scientific">Anabarilius grahami</name>
    <name type="common">Kanglang fish</name>
    <name type="synonym">Barilius grahami</name>
    <dbReference type="NCBI Taxonomy" id="495550"/>
    <lineage>
        <taxon>Eukaryota</taxon>
        <taxon>Metazoa</taxon>
        <taxon>Chordata</taxon>
        <taxon>Craniata</taxon>
        <taxon>Vertebrata</taxon>
        <taxon>Euteleostomi</taxon>
        <taxon>Actinopterygii</taxon>
        <taxon>Neopterygii</taxon>
        <taxon>Teleostei</taxon>
        <taxon>Ostariophysi</taxon>
        <taxon>Cypriniformes</taxon>
        <taxon>Xenocyprididae</taxon>
        <taxon>Xenocypridinae</taxon>
        <taxon>Xenocypridinae incertae sedis</taxon>
        <taxon>Anabarilius</taxon>
    </lineage>
</organism>
<feature type="region of interest" description="Disordered" evidence="4">
    <location>
        <begin position="260"/>
        <end position="296"/>
    </location>
</feature>
<dbReference type="AlphaFoldDB" id="A0A3N0YUK2"/>
<reference evidence="6 7" key="1">
    <citation type="submission" date="2018-10" db="EMBL/GenBank/DDBJ databases">
        <title>Genome assembly for a Yunnan-Guizhou Plateau 3E fish, Anabarilius grahami (Regan), and its evolutionary and genetic applications.</title>
        <authorList>
            <person name="Jiang W."/>
        </authorList>
    </citation>
    <scope>NUCLEOTIDE SEQUENCE [LARGE SCALE GENOMIC DNA]</scope>
    <source>
        <strain evidence="6">AG-KIZ</strain>
        <tissue evidence="6">Muscle</tissue>
    </source>
</reference>
<name>A0A3N0YUK2_ANAGA</name>
<gene>
    <name evidence="6" type="ORF">DPX16_1240</name>
</gene>
<dbReference type="PANTHER" id="PTHR10903:SF170">
    <property type="entry name" value="GTPASE IMAP FAMILY MEMBER 7"/>
    <property type="match status" value="1"/>
</dbReference>
<keyword evidence="2" id="KW-0547">Nucleotide-binding</keyword>
<evidence type="ECO:0000256" key="3">
    <source>
        <dbReference type="ARBA" id="ARBA00023134"/>
    </source>
</evidence>
<evidence type="ECO:0000256" key="4">
    <source>
        <dbReference type="SAM" id="MobiDB-lite"/>
    </source>
</evidence>
<dbReference type="InterPro" id="IPR045058">
    <property type="entry name" value="GIMA/IAN/Toc"/>
</dbReference>
<dbReference type="InterPro" id="IPR027417">
    <property type="entry name" value="P-loop_NTPase"/>
</dbReference>
<proteinExistence type="inferred from homology"/>
<keyword evidence="7" id="KW-1185">Reference proteome</keyword>
<dbReference type="InterPro" id="IPR006703">
    <property type="entry name" value="G_AIG1"/>
</dbReference>
<dbReference type="Proteomes" id="UP000281406">
    <property type="component" value="Unassembled WGS sequence"/>
</dbReference>
<dbReference type="Pfam" id="PF04548">
    <property type="entry name" value="AIG1"/>
    <property type="match status" value="1"/>
</dbReference>
<feature type="domain" description="AIG1-type G" evidence="5">
    <location>
        <begin position="61"/>
        <end position="250"/>
    </location>
</feature>
<comment type="caution">
    <text evidence="6">The sequence shown here is derived from an EMBL/GenBank/DDBJ whole genome shotgun (WGS) entry which is preliminary data.</text>
</comment>
<evidence type="ECO:0000259" key="5">
    <source>
        <dbReference type="Pfam" id="PF04548"/>
    </source>
</evidence>
<dbReference type="EMBL" id="RJVU01024950">
    <property type="protein sequence ID" value="ROL49873.1"/>
    <property type="molecule type" value="Genomic_DNA"/>
</dbReference>
<accession>A0A3N0YUK2</accession>